<evidence type="ECO:0000256" key="1">
    <source>
        <dbReference type="ARBA" id="ARBA00004477"/>
    </source>
</evidence>
<evidence type="ECO:0000256" key="5">
    <source>
        <dbReference type="ARBA" id="ARBA00022824"/>
    </source>
</evidence>
<evidence type="ECO:0000313" key="10">
    <source>
        <dbReference type="Proteomes" id="UP000070444"/>
    </source>
</evidence>
<protein>
    <recommendedName>
        <fullName evidence="3">ER membrane protein complex subunit 6</fullName>
    </recommendedName>
</protein>
<dbReference type="GO" id="GO:0000045">
    <property type="term" value="P:autophagosome assembly"/>
    <property type="evidence" value="ECO:0007669"/>
    <property type="project" value="TreeGrafter"/>
</dbReference>
<dbReference type="InterPro" id="IPR029008">
    <property type="entry name" value="EMC6-like"/>
</dbReference>
<dbReference type="STRING" id="796925.A0A137PGI7"/>
<dbReference type="PANTHER" id="PTHR20994">
    <property type="entry name" value="ER MEMBRANE PROTEIN COMPLEX SUBUNIT 6"/>
    <property type="match status" value="1"/>
</dbReference>
<evidence type="ECO:0000256" key="3">
    <source>
        <dbReference type="ARBA" id="ARBA00020827"/>
    </source>
</evidence>
<dbReference type="AlphaFoldDB" id="A0A137PGI7"/>
<evidence type="ECO:0000256" key="4">
    <source>
        <dbReference type="ARBA" id="ARBA00022692"/>
    </source>
</evidence>
<evidence type="ECO:0000256" key="6">
    <source>
        <dbReference type="ARBA" id="ARBA00022989"/>
    </source>
</evidence>
<name>A0A137PGI7_CONC2</name>
<keyword evidence="5" id="KW-0256">Endoplasmic reticulum</keyword>
<dbReference type="PANTHER" id="PTHR20994:SF0">
    <property type="entry name" value="ER MEMBRANE PROTEIN COMPLEX SUBUNIT 6"/>
    <property type="match status" value="1"/>
</dbReference>
<dbReference type="InterPro" id="IPR008504">
    <property type="entry name" value="Emc6"/>
</dbReference>
<comment type="subcellular location">
    <subcellularLocation>
        <location evidence="1">Endoplasmic reticulum membrane</location>
        <topology evidence="1">Multi-pass membrane protein</topology>
    </subcellularLocation>
</comment>
<reference evidence="9 10" key="1">
    <citation type="journal article" date="2015" name="Genome Biol. Evol.">
        <title>Phylogenomic analyses indicate that early fungi evolved digesting cell walls of algal ancestors of land plants.</title>
        <authorList>
            <person name="Chang Y."/>
            <person name="Wang S."/>
            <person name="Sekimoto S."/>
            <person name="Aerts A.L."/>
            <person name="Choi C."/>
            <person name="Clum A."/>
            <person name="LaButti K.M."/>
            <person name="Lindquist E.A."/>
            <person name="Yee Ngan C."/>
            <person name="Ohm R.A."/>
            <person name="Salamov A.A."/>
            <person name="Grigoriev I.V."/>
            <person name="Spatafora J.W."/>
            <person name="Berbee M.L."/>
        </authorList>
    </citation>
    <scope>NUCLEOTIDE SEQUENCE [LARGE SCALE GENOMIC DNA]</scope>
    <source>
        <strain evidence="9 10">NRRL 28638</strain>
    </source>
</reference>
<dbReference type="GO" id="GO:0034975">
    <property type="term" value="P:protein folding in endoplasmic reticulum"/>
    <property type="evidence" value="ECO:0007669"/>
    <property type="project" value="TreeGrafter"/>
</dbReference>
<evidence type="ECO:0000256" key="7">
    <source>
        <dbReference type="ARBA" id="ARBA00023136"/>
    </source>
</evidence>
<feature type="transmembrane region" description="Helical" evidence="8">
    <location>
        <begin position="79"/>
        <end position="106"/>
    </location>
</feature>
<sequence length="110" mass="12525">MKEELNSKYDQQLLTYNLQRITHLKSIFCILSGSTCGILGYTNWAGFIFYIVSAALLNLLLFVTINLKSKLNKVDYIDGFYDVASIGLLSDLPSFILFWTLAYGLVHIYI</sequence>
<dbReference type="OMA" id="MKANFEW"/>
<organism evidence="9 10">
    <name type="scientific">Conidiobolus coronatus (strain ATCC 28846 / CBS 209.66 / NRRL 28638)</name>
    <name type="common">Delacroixia coronata</name>
    <dbReference type="NCBI Taxonomy" id="796925"/>
    <lineage>
        <taxon>Eukaryota</taxon>
        <taxon>Fungi</taxon>
        <taxon>Fungi incertae sedis</taxon>
        <taxon>Zoopagomycota</taxon>
        <taxon>Entomophthoromycotina</taxon>
        <taxon>Entomophthoromycetes</taxon>
        <taxon>Entomophthorales</taxon>
        <taxon>Ancylistaceae</taxon>
        <taxon>Conidiobolus</taxon>
    </lineage>
</organism>
<dbReference type="GO" id="GO:0072546">
    <property type="term" value="C:EMC complex"/>
    <property type="evidence" value="ECO:0007669"/>
    <property type="project" value="InterPro"/>
</dbReference>
<accession>A0A137PGI7</accession>
<gene>
    <name evidence="9" type="ORF">CONCODRAFT_76994</name>
</gene>
<dbReference type="EMBL" id="KQ964427">
    <property type="protein sequence ID" value="KXN74119.1"/>
    <property type="molecule type" value="Genomic_DNA"/>
</dbReference>
<keyword evidence="10" id="KW-1185">Reference proteome</keyword>
<keyword evidence="7 8" id="KW-0472">Membrane</keyword>
<evidence type="ECO:0000313" key="9">
    <source>
        <dbReference type="EMBL" id="KXN74119.1"/>
    </source>
</evidence>
<keyword evidence="6 8" id="KW-1133">Transmembrane helix</keyword>
<dbReference type="OrthoDB" id="16510at2759"/>
<evidence type="ECO:0000256" key="2">
    <source>
        <dbReference type="ARBA" id="ARBA00009436"/>
    </source>
</evidence>
<comment type="similarity">
    <text evidence="2">Belongs to the EMC6 family.</text>
</comment>
<keyword evidence="4 8" id="KW-0812">Transmembrane</keyword>
<feature type="transmembrane region" description="Helical" evidence="8">
    <location>
        <begin position="47"/>
        <end position="67"/>
    </location>
</feature>
<dbReference type="Pfam" id="PF07019">
    <property type="entry name" value="EMC6"/>
    <property type="match status" value="1"/>
</dbReference>
<evidence type="ECO:0000256" key="8">
    <source>
        <dbReference type="SAM" id="Phobius"/>
    </source>
</evidence>
<feature type="transmembrane region" description="Helical" evidence="8">
    <location>
        <begin position="21"/>
        <end position="41"/>
    </location>
</feature>
<dbReference type="Proteomes" id="UP000070444">
    <property type="component" value="Unassembled WGS sequence"/>
</dbReference>
<proteinExistence type="inferred from homology"/>